<organism evidence="2 3">
    <name type="scientific">Candidula unifasciata</name>
    <dbReference type="NCBI Taxonomy" id="100452"/>
    <lineage>
        <taxon>Eukaryota</taxon>
        <taxon>Metazoa</taxon>
        <taxon>Spiralia</taxon>
        <taxon>Lophotrochozoa</taxon>
        <taxon>Mollusca</taxon>
        <taxon>Gastropoda</taxon>
        <taxon>Heterobranchia</taxon>
        <taxon>Euthyneura</taxon>
        <taxon>Panpulmonata</taxon>
        <taxon>Eupulmonata</taxon>
        <taxon>Stylommatophora</taxon>
        <taxon>Helicina</taxon>
        <taxon>Helicoidea</taxon>
        <taxon>Geomitridae</taxon>
        <taxon>Candidula</taxon>
    </lineage>
</organism>
<feature type="region of interest" description="Disordered" evidence="1">
    <location>
        <begin position="1"/>
        <end position="35"/>
    </location>
</feature>
<dbReference type="OrthoDB" id="6161886at2759"/>
<protein>
    <submittedName>
        <fullName evidence="2">Uncharacterized protein</fullName>
    </submittedName>
</protein>
<accession>A0A8S3Z8G3</accession>
<feature type="non-terminal residue" evidence="2">
    <location>
        <position position="1"/>
    </location>
</feature>
<dbReference type="EMBL" id="CAJHNH020001502">
    <property type="protein sequence ID" value="CAG5123331.1"/>
    <property type="molecule type" value="Genomic_DNA"/>
</dbReference>
<evidence type="ECO:0000313" key="2">
    <source>
        <dbReference type="EMBL" id="CAG5123331.1"/>
    </source>
</evidence>
<dbReference type="AlphaFoldDB" id="A0A8S3Z8G3"/>
<sequence>MNDSLSAPDTVTVSTPQGGVRSEKKSVSKMSSTLRPEVRYGRAVSQPDEPEEVRLARFRIGGCQEDSYDHGSPIPSASARRTQRNSRRRTNHCFYGVSPNCKFGPKGFLVSTTACSL</sequence>
<feature type="region of interest" description="Disordered" evidence="1">
    <location>
        <begin position="64"/>
        <end position="87"/>
    </location>
</feature>
<keyword evidence="3" id="KW-1185">Reference proteome</keyword>
<name>A0A8S3Z8G3_9EUPU</name>
<proteinExistence type="predicted"/>
<comment type="caution">
    <text evidence="2">The sequence shown here is derived from an EMBL/GenBank/DDBJ whole genome shotgun (WGS) entry which is preliminary data.</text>
</comment>
<reference evidence="2" key="1">
    <citation type="submission" date="2021-04" db="EMBL/GenBank/DDBJ databases">
        <authorList>
            <consortium name="Molecular Ecology Group"/>
        </authorList>
    </citation>
    <scope>NUCLEOTIDE SEQUENCE</scope>
</reference>
<evidence type="ECO:0000256" key="1">
    <source>
        <dbReference type="SAM" id="MobiDB-lite"/>
    </source>
</evidence>
<gene>
    <name evidence="2" type="ORF">CUNI_LOCUS8889</name>
</gene>
<dbReference type="Proteomes" id="UP000678393">
    <property type="component" value="Unassembled WGS sequence"/>
</dbReference>
<evidence type="ECO:0000313" key="3">
    <source>
        <dbReference type="Proteomes" id="UP000678393"/>
    </source>
</evidence>
<feature type="compositionally biased region" description="Polar residues" evidence="1">
    <location>
        <begin position="1"/>
        <end position="17"/>
    </location>
</feature>